<keyword evidence="3" id="KW-1185">Reference proteome</keyword>
<dbReference type="Pfam" id="PF01966">
    <property type="entry name" value="HD"/>
    <property type="match status" value="1"/>
</dbReference>
<evidence type="ECO:0000313" key="3">
    <source>
        <dbReference type="Proteomes" id="UP001549106"/>
    </source>
</evidence>
<dbReference type="Gene3D" id="1.10.3210.10">
    <property type="entry name" value="Hypothetical protein af1432"/>
    <property type="match status" value="1"/>
</dbReference>
<gene>
    <name evidence="2" type="ORF">ABID24_000129</name>
</gene>
<dbReference type="CDD" id="cd00077">
    <property type="entry name" value="HDc"/>
    <property type="match status" value="1"/>
</dbReference>
<name>A0ABV2LXH7_9FIRM</name>
<dbReference type="RefSeq" id="WP_022067827.1">
    <property type="nucleotide sequence ID" value="NZ_BAABXN010000001.1"/>
</dbReference>
<comment type="caution">
    <text evidence="2">The sequence shown here is derived from an EMBL/GenBank/DDBJ whole genome shotgun (WGS) entry which is preliminary data.</text>
</comment>
<sequence length="230" mass="27146">MYQTKFLERVFSFKGWNITADRFKKIQKKYYLTLDMDVQYDAQAIINTLSFSRRKDLFIQSMNSLQEEKLYASAVHGEDHILRVCILCFFLSEKLGISDKEFIDLLEIAKYHDIGRINDKADKGHGLRGAILIEQMNLPYGKEKLKKYQAVIASHSLRDEDFEEEWKRWGNKMKEINWGRNLLEILKDADALDRFRLRNQSLQLSFLHKDISLRAVQGAYEIYHLFPGNI</sequence>
<evidence type="ECO:0000259" key="1">
    <source>
        <dbReference type="Pfam" id="PF01966"/>
    </source>
</evidence>
<dbReference type="Proteomes" id="UP001549106">
    <property type="component" value="Unassembled WGS sequence"/>
</dbReference>
<proteinExistence type="predicted"/>
<evidence type="ECO:0000313" key="2">
    <source>
        <dbReference type="EMBL" id="MET3748913.1"/>
    </source>
</evidence>
<dbReference type="InterPro" id="IPR003607">
    <property type="entry name" value="HD/PDEase_dom"/>
</dbReference>
<feature type="domain" description="HD" evidence="1">
    <location>
        <begin position="79"/>
        <end position="194"/>
    </location>
</feature>
<dbReference type="InterPro" id="IPR006674">
    <property type="entry name" value="HD_domain"/>
</dbReference>
<reference evidence="2 3" key="1">
    <citation type="submission" date="2024-06" db="EMBL/GenBank/DDBJ databases">
        <title>Genomic Encyclopedia of Type Strains, Phase IV (KMG-IV): sequencing the most valuable type-strain genomes for metagenomic binning, comparative biology and taxonomic classification.</title>
        <authorList>
            <person name="Goeker M."/>
        </authorList>
    </citation>
    <scope>NUCLEOTIDE SEQUENCE [LARGE SCALE GENOMIC DNA]</scope>
    <source>
        <strain evidence="2 3">DSM 29492</strain>
    </source>
</reference>
<organism evidence="2 3">
    <name type="scientific">Blautia caecimuris</name>
    <dbReference type="NCBI Taxonomy" id="1796615"/>
    <lineage>
        <taxon>Bacteria</taxon>
        <taxon>Bacillati</taxon>
        <taxon>Bacillota</taxon>
        <taxon>Clostridia</taxon>
        <taxon>Lachnospirales</taxon>
        <taxon>Lachnospiraceae</taxon>
        <taxon>Blautia</taxon>
    </lineage>
</organism>
<dbReference type="EMBL" id="JBEPMJ010000001">
    <property type="protein sequence ID" value="MET3748913.1"/>
    <property type="molecule type" value="Genomic_DNA"/>
</dbReference>
<protein>
    <recommendedName>
        <fullName evidence="1">HD domain-containing protein</fullName>
    </recommendedName>
</protein>
<dbReference type="SUPFAM" id="SSF109604">
    <property type="entry name" value="HD-domain/PDEase-like"/>
    <property type="match status" value="1"/>
</dbReference>
<accession>A0ABV2LXH7</accession>